<evidence type="ECO:0000313" key="2">
    <source>
        <dbReference type="EMBL" id="MFC5423259.1"/>
    </source>
</evidence>
<accession>A0ABW0J0S4</accession>
<feature type="coiled-coil region" evidence="1">
    <location>
        <begin position="42"/>
        <end position="97"/>
    </location>
</feature>
<dbReference type="RefSeq" id="WP_377801424.1">
    <property type="nucleotide sequence ID" value="NZ_JBHSLW010000067.1"/>
</dbReference>
<gene>
    <name evidence="2" type="ORF">ACFPOB_27315</name>
</gene>
<dbReference type="EMBL" id="JBHSLW010000067">
    <property type="protein sequence ID" value="MFC5423259.1"/>
    <property type="molecule type" value="Genomic_DNA"/>
</dbReference>
<evidence type="ECO:0000313" key="3">
    <source>
        <dbReference type="Proteomes" id="UP001596053"/>
    </source>
</evidence>
<keyword evidence="1" id="KW-0175">Coiled coil</keyword>
<proteinExistence type="predicted"/>
<reference evidence="3" key="1">
    <citation type="journal article" date="2019" name="Int. J. Syst. Evol. Microbiol.">
        <title>The Global Catalogue of Microorganisms (GCM) 10K type strain sequencing project: providing services to taxonomists for standard genome sequencing and annotation.</title>
        <authorList>
            <consortium name="The Broad Institute Genomics Platform"/>
            <consortium name="The Broad Institute Genome Sequencing Center for Infectious Disease"/>
            <person name="Wu L."/>
            <person name="Ma J."/>
        </authorList>
    </citation>
    <scope>NUCLEOTIDE SEQUENCE [LARGE SCALE GENOMIC DNA]</scope>
    <source>
        <strain evidence="3">NCAIM B.01391</strain>
    </source>
</reference>
<organism evidence="2 3">
    <name type="scientific">Bosea eneae</name>
    <dbReference type="NCBI Taxonomy" id="151454"/>
    <lineage>
        <taxon>Bacteria</taxon>
        <taxon>Pseudomonadati</taxon>
        <taxon>Pseudomonadota</taxon>
        <taxon>Alphaproteobacteria</taxon>
        <taxon>Hyphomicrobiales</taxon>
        <taxon>Boseaceae</taxon>
        <taxon>Bosea</taxon>
    </lineage>
</organism>
<evidence type="ECO:0000256" key="1">
    <source>
        <dbReference type="SAM" id="Coils"/>
    </source>
</evidence>
<keyword evidence="3" id="KW-1185">Reference proteome</keyword>
<sequence length="134" mass="14353">MPGDVGLPSEEEIAKLISGAPFPSTKSLTKARAILSLIRPAFEAKEREIEAASEEAAENASRETLWRDQLAREEARALSAEAKLAQAVEELSGLRQAIVDAAVICDDDEKAGDRLDRLARAIRARSASARGATP</sequence>
<dbReference type="Proteomes" id="UP001596053">
    <property type="component" value="Unassembled WGS sequence"/>
</dbReference>
<comment type="caution">
    <text evidence="2">The sequence shown here is derived from an EMBL/GenBank/DDBJ whole genome shotgun (WGS) entry which is preliminary data.</text>
</comment>
<protein>
    <submittedName>
        <fullName evidence="2">Uncharacterized protein</fullName>
    </submittedName>
</protein>
<name>A0ABW0J0S4_9HYPH</name>